<feature type="compositionally biased region" description="Basic and acidic residues" evidence="1">
    <location>
        <begin position="152"/>
        <end position="162"/>
    </location>
</feature>
<organism evidence="3 4">
    <name type="scientific">Theobroma cacao</name>
    <name type="common">Cacao</name>
    <name type="synonym">Cocoa</name>
    <dbReference type="NCBI Taxonomy" id="3641"/>
    <lineage>
        <taxon>Eukaryota</taxon>
        <taxon>Viridiplantae</taxon>
        <taxon>Streptophyta</taxon>
        <taxon>Embryophyta</taxon>
        <taxon>Tracheophyta</taxon>
        <taxon>Spermatophyta</taxon>
        <taxon>Magnoliopsida</taxon>
        <taxon>eudicotyledons</taxon>
        <taxon>Gunneridae</taxon>
        <taxon>Pentapetalae</taxon>
        <taxon>rosids</taxon>
        <taxon>malvids</taxon>
        <taxon>Malvales</taxon>
        <taxon>Malvaceae</taxon>
        <taxon>Byttnerioideae</taxon>
        <taxon>Theobroma</taxon>
    </lineage>
</organism>
<dbReference type="AlphaFoldDB" id="A0AB32UR97"/>
<feature type="domain" description="IBH1-like N-terminal" evidence="2">
    <location>
        <begin position="21"/>
        <end position="83"/>
    </location>
</feature>
<protein>
    <submittedName>
        <fullName evidence="4">Uncharacterized protein LOC18589270</fullName>
    </submittedName>
</protein>
<evidence type="ECO:0000313" key="4">
    <source>
        <dbReference type="RefSeq" id="XP_007014219.2"/>
    </source>
</evidence>
<dbReference type="RefSeq" id="XP_007014219.2">
    <property type="nucleotide sequence ID" value="XM_007014157.2"/>
</dbReference>
<evidence type="ECO:0000313" key="3">
    <source>
        <dbReference type="Proteomes" id="UP000694886"/>
    </source>
</evidence>
<reference evidence="4" key="2">
    <citation type="submission" date="2025-08" db="UniProtKB">
        <authorList>
            <consortium name="RefSeq"/>
        </authorList>
    </citation>
    <scope>IDENTIFICATION</scope>
</reference>
<gene>
    <name evidence="4" type="primary">LOC18589270</name>
</gene>
<dbReference type="Proteomes" id="UP000694886">
    <property type="component" value="Chromosome 9"/>
</dbReference>
<name>A0AB32UR97_THECC</name>
<dbReference type="InterPro" id="IPR059002">
    <property type="entry name" value="IBH1_N"/>
</dbReference>
<sequence>MEGHMSKRRRIYSQEPRKIIQANFARKYVKYLVPALTKISKEILSGESTNHEIEEIVRYEMDMALALSAEGFAWSHALKDELQLYVNVARFQSSLAYHQLPSFKISSSTYSPDCGNMIQNEVDDHQNAMLLKKISSKPDHEPTAKKSKKAKRTEMQPESMKEEEVESGEENQIRRRLTYLRTLLP</sequence>
<proteinExistence type="predicted"/>
<feature type="region of interest" description="Disordered" evidence="1">
    <location>
        <begin position="133"/>
        <end position="185"/>
    </location>
</feature>
<accession>A0AB32UR97</accession>
<reference evidence="3" key="1">
    <citation type="journal article" date="1997" name="Nucleic Acids Res.">
        <title>tRNAscan-SE: a program for improved detection of transfer RNA genes in genomic sequence.</title>
        <authorList>
            <person name="Lowe T.M."/>
            <person name="Eddy S.R."/>
        </authorList>
    </citation>
    <scope>NUCLEOTIDE SEQUENCE [LARGE SCALE GENOMIC DNA]</scope>
    <source>
        <strain evidence="3">r\B97-61/B2</strain>
    </source>
</reference>
<evidence type="ECO:0000256" key="1">
    <source>
        <dbReference type="SAM" id="MobiDB-lite"/>
    </source>
</evidence>
<dbReference type="GeneID" id="18589270"/>
<dbReference type="Gramene" id="Tc09v2_t015150.1">
    <property type="protein sequence ID" value="Tc09v2_p015150.1"/>
    <property type="gene ID" value="Tc09v2_g015150"/>
</dbReference>
<evidence type="ECO:0000259" key="2">
    <source>
        <dbReference type="Pfam" id="PF26576"/>
    </source>
</evidence>
<dbReference type="Pfam" id="PF26576">
    <property type="entry name" value="IBH1_N"/>
    <property type="match status" value="1"/>
</dbReference>
<dbReference type="KEGG" id="tcc:18589270"/>